<dbReference type="KEGG" id="tps:THAPSDRAFT_10195"/>
<evidence type="ECO:0000313" key="1">
    <source>
        <dbReference type="EMBL" id="EED88605.1"/>
    </source>
</evidence>
<dbReference type="EMBL" id="CM000650">
    <property type="protein sequence ID" value="EED88605.1"/>
    <property type="molecule type" value="Genomic_DNA"/>
</dbReference>
<dbReference type="PaxDb" id="35128-Thaps10195"/>
<dbReference type="Proteomes" id="UP000001449">
    <property type="component" value="Chromosome 15"/>
</dbReference>
<dbReference type="eggNOG" id="ENOG502T9WS">
    <property type="taxonomic scope" value="Eukaryota"/>
</dbReference>
<evidence type="ECO:0000313" key="2">
    <source>
        <dbReference type="Proteomes" id="UP000001449"/>
    </source>
</evidence>
<dbReference type="HOGENOM" id="CLU_840680_0_0_1"/>
<dbReference type="AlphaFoldDB" id="B8CDI5"/>
<accession>B8CDI5</accession>
<organism evidence="1 2">
    <name type="scientific">Thalassiosira pseudonana</name>
    <name type="common">Marine diatom</name>
    <name type="synonym">Cyclotella nana</name>
    <dbReference type="NCBI Taxonomy" id="35128"/>
    <lineage>
        <taxon>Eukaryota</taxon>
        <taxon>Sar</taxon>
        <taxon>Stramenopiles</taxon>
        <taxon>Ochrophyta</taxon>
        <taxon>Bacillariophyta</taxon>
        <taxon>Coscinodiscophyceae</taxon>
        <taxon>Thalassiosirophycidae</taxon>
        <taxon>Thalassiosirales</taxon>
        <taxon>Thalassiosiraceae</taxon>
        <taxon>Thalassiosira</taxon>
    </lineage>
</organism>
<name>B8CDI5_THAPS</name>
<dbReference type="GeneID" id="7443940"/>
<reference evidence="1 2" key="1">
    <citation type="journal article" date="2004" name="Science">
        <title>The genome of the diatom Thalassiosira pseudonana: ecology, evolution, and metabolism.</title>
        <authorList>
            <person name="Armbrust E.V."/>
            <person name="Berges J.A."/>
            <person name="Bowler C."/>
            <person name="Green B.R."/>
            <person name="Martinez D."/>
            <person name="Putnam N.H."/>
            <person name="Zhou S."/>
            <person name="Allen A.E."/>
            <person name="Apt K.E."/>
            <person name="Bechner M."/>
            <person name="Brzezinski M.A."/>
            <person name="Chaal B.K."/>
            <person name="Chiovitti A."/>
            <person name="Davis A.K."/>
            <person name="Demarest M.S."/>
            <person name="Detter J.C."/>
            <person name="Glavina T."/>
            <person name="Goodstein D."/>
            <person name="Hadi M.Z."/>
            <person name="Hellsten U."/>
            <person name="Hildebrand M."/>
            <person name="Jenkins B.D."/>
            <person name="Jurka J."/>
            <person name="Kapitonov V.V."/>
            <person name="Kroger N."/>
            <person name="Lau W.W."/>
            <person name="Lane T.W."/>
            <person name="Larimer F.W."/>
            <person name="Lippmeier J.C."/>
            <person name="Lucas S."/>
            <person name="Medina M."/>
            <person name="Montsant A."/>
            <person name="Obornik M."/>
            <person name="Parker M.S."/>
            <person name="Palenik B."/>
            <person name="Pazour G.J."/>
            <person name="Richardson P.M."/>
            <person name="Rynearson T.A."/>
            <person name="Saito M.A."/>
            <person name="Schwartz D.C."/>
            <person name="Thamatrakoln K."/>
            <person name="Valentin K."/>
            <person name="Vardi A."/>
            <person name="Wilkerson F.P."/>
            <person name="Rokhsar D.S."/>
        </authorList>
    </citation>
    <scope>NUCLEOTIDE SEQUENCE [LARGE SCALE GENOMIC DNA]</scope>
    <source>
        <strain evidence="1 2">CCMP1335</strain>
    </source>
</reference>
<keyword evidence="2" id="KW-1185">Reference proteome</keyword>
<proteinExistence type="predicted"/>
<reference evidence="1 2" key="2">
    <citation type="journal article" date="2008" name="Nature">
        <title>The Phaeodactylum genome reveals the evolutionary history of diatom genomes.</title>
        <authorList>
            <person name="Bowler C."/>
            <person name="Allen A.E."/>
            <person name="Badger J.H."/>
            <person name="Grimwood J."/>
            <person name="Jabbari K."/>
            <person name="Kuo A."/>
            <person name="Maheswari U."/>
            <person name="Martens C."/>
            <person name="Maumus F."/>
            <person name="Otillar R.P."/>
            <person name="Rayko E."/>
            <person name="Salamov A."/>
            <person name="Vandepoele K."/>
            <person name="Beszteri B."/>
            <person name="Gruber A."/>
            <person name="Heijde M."/>
            <person name="Katinka M."/>
            <person name="Mock T."/>
            <person name="Valentin K."/>
            <person name="Verret F."/>
            <person name="Berges J.A."/>
            <person name="Brownlee C."/>
            <person name="Cadoret J.P."/>
            <person name="Chiovitti A."/>
            <person name="Choi C.J."/>
            <person name="Coesel S."/>
            <person name="De Martino A."/>
            <person name="Detter J.C."/>
            <person name="Durkin C."/>
            <person name="Falciatore A."/>
            <person name="Fournet J."/>
            <person name="Haruta M."/>
            <person name="Huysman M.J."/>
            <person name="Jenkins B.D."/>
            <person name="Jiroutova K."/>
            <person name="Jorgensen R.E."/>
            <person name="Joubert Y."/>
            <person name="Kaplan A."/>
            <person name="Kroger N."/>
            <person name="Kroth P.G."/>
            <person name="La Roche J."/>
            <person name="Lindquist E."/>
            <person name="Lommer M."/>
            <person name="Martin-Jezequel V."/>
            <person name="Lopez P.J."/>
            <person name="Lucas S."/>
            <person name="Mangogna M."/>
            <person name="McGinnis K."/>
            <person name="Medlin L.K."/>
            <person name="Montsant A."/>
            <person name="Oudot-Le Secq M.P."/>
            <person name="Napoli C."/>
            <person name="Obornik M."/>
            <person name="Parker M.S."/>
            <person name="Petit J.L."/>
            <person name="Porcel B.M."/>
            <person name="Poulsen N."/>
            <person name="Robison M."/>
            <person name="Rychlewski L."/>
            <person name="Rynearson T.A."/>
            <person name="Schmutz J."/>
            <person name="Shapiro H."/>
            <person name="Siaut M."/>
            <person name="Stanley M."/>
            <person name="Sussman M.R."/>
            <person name="Taylor A.R."/>
            <person name="Vardi A."/>
            <person name="von Dassow P."/>
            <person name="Vyverman W."/>
            <person name="Willis A."/>
            <person name="Wyrwicz L.S."/>
            <person name="Rokhsar D.S."/>
            <person name="Weissenbach J."/>
            <person name="Armbrust E.V."/>
            <person name="Green B.R."/>
            <person name="Van de Peer Y."/>
            <person name="Grigoriev I.V."/>
        </authorList>
    </citation>
    <scope>NUCLEOTIDE SEQUENCE [LARGE SCALE GENOMIC DNA]</scope>
    <source>
        <strain evidence="1 2">CCMP1335</strain>
    </source>
</reference>
<dbReference type="RefSeq" id="XP_002294250.1">
    <property type="nucleotide sequence ID" value="XM_002294214.1"/>
</dbReference>
<dbReference type="InParanoid" id="B8CDI5"/>
<gene>
    <name evidence="1" type="ORF">THAPSDRAFT_10195</name>
</gene>
<sequence length="305" mass="34544">MSSIRPGDLPALPLWCGPPIQDDQDFERASEFLISWITCNSIGNLVLAESLSCVGGSSMRTDRPHLQRRVSFSSDGDGDITASTLPISQQRTKVIRLPWTDARGVDAEYTGEVNTLIQPHGFGSLQYKDVTEFMSTWCNGMPSSSTKRKSRRERRSIYDLGDVVTSSNDMTTESSSQKALLNAINMMIHSFAFVKRSNGSWRYAIVANRPVETGPKASIRFVVDKRGATKTFKLKHWAMYIRLVKDINNLHEYGYETQDVRSYRNEEEVRVGLGNLHRLNEYQYQRRGPTEISIDTTFSIVREVS</sequence>
<protein>
    <submittedName>
        <fullName evidence="1">Uncharacterized protein</fullName>
    </submittedName>
</protein>